<organism evidence="1 2">
    <name type="scientific">Mycobacterium phage Benedict</name>
    <dbReference type="NCBI Taxonomy" id="2902890"/>
    <lineage>
        <taxon>Viruses</taxon>
        <taxon>Duplodnaviria</taxon>
        <taxon>Heunggongvirae</taxon>
        <taxon>Uroviricota</taxon>
        <taxon>Caudoviricetes</taxon>
        <taxon>Benedictvirus</taxon>
        <taxon>Benedictvirus benedict</taxon>
    </lineage>
</organism>
<protein>
    <submittedName>
        <fullName evidence="1">Uncharacterized protein</fullName>
    </submittedName>
</protein>
<dbReference type="RefSeq" id="YP_009637967.1">
    <property type="nucleotide sequence ID" value="NC_042331.1"/>
</dbReference>
<dbReference type="OrthoDB" id="24666at10239"/>
<sequence length="62" mass="6847">MKLSLNVFGLEVAFVELELDNGQTPTEVVTGPVSRVVKAISRLWVEGMTTCPTPSSRLWLSR</sequence>
<evidence type="ECO:0000313" key="2">
    <source>
        <dbReference type="Proteomes" id="UP000008396"/>
    </source>
</evidence>
<accession>G1EDL1</accession>
<gene>
    <name evidence="1" type="primary">64</name>
    <name evidence="1" type="ORF">BENEDICT_64</name>
</gene>
<reference evidence="1 2" key="1">
    <citation type="journal article" date="2012" name="J. Virol.">
        <title>Complete Genome Sequences of 138 Mycobacteriophages.</title>
        <authorList>
            <consortium name="the Science Education Alliance Phage Hunters Advancing Genomics and Evolutionary Science Program"/>
            <consortium name="the KwaZulu-Natal Research Institute for Tuberculosis and HIV Mycobacterial Genetics Course Students"/>
            <consortium name="the Phage Hunters Integrating Research and Education Program"/>
            <person name="Hatfull G.F."/>
        </authorList>
    </citation>
    <scope>NUCLEOTIDE SEQUENCE [LARGE SCALE GENOMIC DNA]</scope>
</reference>
<dbReference type="GeneID" id="40234723"/>
<dbReference type="InterPro" id="IPR055852">
    <property type="entry name" value="DUF7429"/>
</dbReference>
<dbReference type="Proteomes" id="UP000008396">
    <property type="component" value="Segment"/>
</dbReference>
<dbReference type="Pfam" id="PF24206">
    <property type="entry name" value="DUF7429"/>
    <property type="match status" value="1"/>
</dbReference>
<dbReference type="EMBL" id="JN083852">
    <property type="protein sequence ID" value="AEJ93453.1"/>
    <property type="molecule type" value="Genomic_DNA"/>
</dbReference>
<proteinExistence type="predicted"/>
<name>G1EDL1_9CAUD</name>
<keyword evidence="2" id="KW-1185">Reference proteome</keyword>
<evidence type="ECO:0000313" key="1">
    <source>
        <dbReference type="EMBL" id="AEJ93453.1"/>
    </source>
</evidence>